<keyword evidence="2" id="KW-0430">Lectin</keyword>
<evidence type="ECO:0000313" key="2">
    <source>
        <dbReference type="EMBL" id="KAF7839899.1"/>
    </source>
</evidence>
<evidence type="ECO:0000256" key="1">
    <source>
        <dbReference type="SAM" id="MobiDB-lite"/>
    </source>
</evidence>
<dbReference type="SUPFAM" id="SSF49899">
    <property type="entry name" value="Concanavalin A-like lectins/glucanases"/>
    <property type="match status" value="1"/>
</dbReference>
<keyword evidence="2" id="KW-0808">Transferase</keyword>
<dbReference type="Gene3D" id="2.60.120.200">
    <property type="match status" value="1"/>
</dbReference>
<dbReference type="EMBL" id="JAAIUW010000003">
    <property type="protein sequence ID" value="KAF7839899.1"/>
    <property type="molecule type" value="Genomic_DNA"/>
</dbReference>
<reference evidence="2" key="1">
    <citation type="submission" date="2020-09" db="EMBL/GenBank/DDBJ databases">
        <title>Genome-Enabled Discovery of Anthraquinone Biosynthesis in Senna tora.</title>
        <authorList>
            <person name="Kang S.-H."/>
            <person name="Pandey R.P."/>
            <person name="Lee C.-M."/>
            <person name="Sim J.-S."/>
            <person name="Jeong J.-T."/>
            <person name="Choi B.-S."/>
            <person name="Jung M."/>
            <person name="Ginzburg D."/>
            <person name="Zhao K."/>
            <person name="Won S.Y."/>
            <person name="Oh T.-J."/>
            <person name="Yu Y."/>
            <person name="Kim N.-H."/>
            <person name="Lee O.R."/>
            <person name="Lee T.-H."/>
            <person name="Bashyal P."/>
            <person name="Kim T.-S."/>
            <person name="Lee W.-H."/>
            <person name="Kawkins C."/>
            <person name="Kim C.-K."/>
            <person name="Kim J.S."/>
            <person name="Ahn B.O."/>
            <person name="Rhee S.Y."/>
            <person name="Sohng J.K."/>
        </authorList>
    </citation>
    <scope>NUCLEOTIDE SEQUENCE</scope>
    <source>
        <tissue evidence="2">Leaf</tissue>
    </source>
</reference>
<accession>A0A834X9C6</accession>
<keyword evidence="2" id="KW-0675">Receptor</keyword>
<feature type="region of interest" description="Disordered" evidence="1">
    <location>
        <begin position="20"/>
        <end position="45"/>
    </location>
</feature>
<dbReference type="GO" id="GO:0030246">
    <property type="term" value="F:carbohydrate binding"/>
    <property type="evidence" value="ECO:0007669"/>
    <property type="project" value="UniProtKB-KW"/>
</dbReference>
<dbReference type="InterPro" id="IPR013320">
    <property type="entry name" value="ConA-like_dom_sf"/>
</dbReference>
<evidence type="ECO:0000313" key="3">
    <source>
        <dbReference type="Proteomes" id="UP000634136"/>
    </source>
</evidence>
<dbReference type="Proteomes" id="UP000634136">
    <property type="component" value="Unassembled WGS sequence"/>
</dbReference>
<dbReference type="GO" id="GO:0016301">
    <property type="term" value="F:kinase activity"/>
    <property type="evidence" value="ECO:0007669"/>
    <property type="project" value="UniProtKB-KW"/>
</dbReference>
<proteinExistence type="predicted"/>
<gene>
    <name evidence="2" type="ORF">G2W53_008381</name>
</gene>
<comment type="caution">
    <text evidence="2">The sequence shown here is derived from an EMBL/GenBank/DDBJ whole genome shotgun (WGS) entry which is preliminary data.</text>
</comment>
<organism evidence="2 3">
    <name type="scientific">Senna tora</name>
    <dbReference type="NCBI Taxonomy" id="362788"/>
    <lineage>
        <taxon>Eukaryota</taxon>
        <taxon>Viridiplantae</taxon>
        <taxon>Streptophyta</taxon>
        <taxon>Embryophyta</taxon>
        <taxon>Tracheophyta</taxon>
        <taxon>Spermatophyta</taxon>
        <taxon>Magnoliopsida</taxon>
        <taxon>eudicotyledons</taxon>
        <taxon>Gunneridae</taxon>
        <taxon>Pentapetalae</taxon>
        <taxon>rosids</taxon>
        <taxon>fabids</taxon>
        <taxon>Fabales</taxon>
        <taxon>Fabaceae</taxon>
        <taxon>Caesalpinioideae</taxon>
        <taxon>Cassia clade</taxon>
        <taxon>Senna</taxon>
    </lineage>
</organism>
<keyword evidence="2" id="KW-0418">Kinase</keyword>
<sequence>MNSIYVKRVKIDESTFKNNGESLIRRDGNEADQQPPKTALKKHESAFNEHRRRILFREPFKLWESNKRLASFNTSFLLNTVQPKRTVSLSQFGIQIAPNGTKFYAIWIDYNGTSKSIDVFITEQPRKDALVVPKTYTVKQSSLTSRTYIVKQRWRANFHQLNTSSHKIEIEINVFRNISSFDESIKEREEWEGSKVIDGEDEILVVCLADLLDLGYFGESEVTEVVEKGVGLAEKWPQVFIVADGGG</sequence>
<name>A0A834X9C6_9FABA</name>
<dbReference type="AlphaFoldDB" id="A0A834X9C6"/>
<keyword evidence="3" id="KW-1185">Reference proteome</keyword>
<protein>
    <submittedName>
        <fullName evidence="2">Putative L-type lectin-domain containing receptor kinase S.5</fullName>
    </submittedName>
</protein>
<dbReference type="OrthoDB" id="2014828at2759"/>